<dbReference type="Pfam" id="PF05180">
    <property type="entry name" value="zf-DNL"/>
    <property type="match status" value="1"/>
</dbReference>
<protein>
    <recommendedName>
        <fullName evidence="5">DNL-type domain-containing protein</fullName>
    </recommendedName>
</protein>
<evidence type="ECO:0000256" key="1">
    <source>
        <dbReference type="ARBA" id="ARBA00022723"/>
    </source>
</evidence>
<accession>E2S059</accession>
<dbReference type="GO" id="GO:0051087">
    <property type="term" value="F:protein-folding chaperone binding"/>
    <property type="evidence" value="ECO:0007669"/>
    <property type="project" value="TreeGrafter"/>
</dbReference>
<keyword evidence="1" id="KW-0479">Metal-binding</keyword>
<dbReference type="PROSITE" id="PS51501">
    <property type="entry name" value="ZF_DNL"/>
    <property type="match status" value="1"/>
</dbReference>
<dbReference type="AlphaFoldDB" id="E2S059"/>
<evidence type="ECO:0000313" key="6">
    <source>
        <dbReference type="EMBL" id="BAJ23062.1"/>
    </source>
</evidence>
<reference evidence="6" key="1">
    <citation type="submission" date="2010-10" db="EMBL/GenBank/DDBJ databases">
        <title>Up-regulated Genes during Ovarian Development of the Red Sea Urchin.</title>
        <authorList>
            <person name="Yamano K."/>
            <person name="Fujiwara A."/>
            <person name="Nakamura A.M."/>
            <person name="Unuma T."/>
            <person name="Ohno K."/>
            <person name="Yoshikuni M."/>
        </authorList>
    </citation>
    <scope>NUCLEOTIDE SEQUENCE</scope>
    <source>
        <tissue evidence="6">Ovary</tissue>
    </source>
</reference>
<keyword evidence="3" id="KW-0862">Zinc</keyword>
<name>E2S059_PSEDP</name>
<dbReference type="GO" id="GO:0050821">
    <property type="term" value="P:protein stabilization"/>
    <property type="evidence" value="ECO:0007669"/>
    <property type="project" value="TreeGrafter"/>
</dbReference>
<dbReference type="PANTHER" id="PTHR20922:SF13">
    <property type="entry name" value="DNL-TYPE ZINC FINGER PROTEIN"/>
    <property type="match status" value="1"/>
</dbReference>
<proteinExistence type="evidence at transcript level"/>
<organism evidence="6">
    <name type="scientific">Pseudocentrotus depressus</name>
    <name type="common">Sea urchin</name>
    <dbReference type="NCBI Taxonomy" id="7678"/>
    <lineage>
        <taxon>Eukaryota</taxon>
        <taxon>Metazoa</taxon>
        <taxon>Echinodermata</taxon>
        <taxon>Eleutherozoa</taxon>
        <taxon>Echinozoa</taxon>
        <taxon>Echinoidea</taxon>
        <taxon>Euechinoidea</taxon>
        <taxon>Echinacea</taxon>
        <taxon>Camarodonta</taxon>
        <taxon>Echinidea</taxon>
        <taxon>Echinidae</taxon>
        <taxon>Pseudocentrotus</taxon>
    </lineage>
</organism>
<evidence type="ECO:0000256" key="3">
    <source>
        <dbReference type="ARBA" id="ARBA00022833"/>
    </source>
</evidence>
<dbReference type="EMBL" id="AB594719">
    <property type="protein sequence ID" value="BAJ23062.1"/>
    <property type="molecule type" value="mRNA"/>
</dbReference>
<dbReference type="GO" id="GO:0008270">
    <property type="term" value="F:zinc ion binding"/>
    <property type="evidence" value="ECO:0007669"/>
    <property type="project" value="UniProtKB-KW"/>
</dbReference>
<dbReference type="InterPro" id="IPR024158">
    <property type="entry name" value="Mt_import_TIM15"/>
</dbReference>
<dbReference type="GO" id="GO:0006457">
    <property type="term" value="P:protein folding"/>
    <property type="evidence" value="ECO:0007669"/>
    <property type="project" value="TreeGrafter"/>
</dbReference>
<evidence type="ECO:0000259" key="5">
    <source>
        <dbReference type="PROSITE" id="PS51501"/>
    </source>
</evidence>
<feature type="domain" description="DNL-type" evidence="5">
    <location>
        <begin position="98"/>
        <end position="196"/>
    </location>
</feature>
<dbReference type="GO" id="GO:0005739">
    <property type="term" value="C:mitochondrion"/>
    <property type="evidence" value="ECO:0007669"/>
    <property type="project" value="TreeGrafter"/>
</dbReference>
<dbReference type="PANTHER" id="PTHR20922">
    <property type="entry name" value="DNL-TYPE ZINC FINGER PROTEIN"/>
    <property type="match status" value="1"/>
</dbReference>
<dbReference type="InterPro" id="IPR007853">
    <property type="entry name" value="Znf_DNL-typ"/>
</dbReference>
<sequence>MMLRCAVKAGVECCPTWSRTCSRTTSRMKFHHFIRPASLDQRAVSPSSSSSLVWGQIKTVQKNSICRPTGSVLNPGLKACFCSGQSDDSSAAKQALGKIEGKLHLAFTCKVCGMRTARSISKHAYEKGVVIVKCSGCDNNHLIADNLDWFKGAEGAGRNIEEIMAAKGENVRSKLTEDDMLEISSLDPDTLSDEKT</sequence>
<keyword evidence="2 4" id="KW-0863">Zinc-finger</keyword>
<evidence type="ECO:0000256" key="2">
    <source>
        <dbReference type="ARBA" id="ARBA00022771"/>
    </source>
</evidence>
<dbReference type="GO" id="GO:0030150">
    <property type="term" value="P:protein import into mitochondrial matrix"/>
    <property type="evidence" value="ECO:0007669"/>
    <property type="project" value="TreeGrafter"/>
</dbReference>
<evidence type="ECO:0000256" key="4">
    <source>
        <dbReference type="PROSITE-ProRule" id="PRU00834"/>
    </source>
</evidence>